<dbReference type="AlphaFoldDB" id="A0A673ILH7"/>
<evidence type="ECO:0000259" key="3">
    <source>
        <dbReference type="PROSITE" id="PS50003"/>
    </source>
</evidence>
<reference evidence="4" key="2">
    <citation type="submission" date="2025-09" db="UniProtKB">
        <authorList>
            <consortium name="Ensembl"/>
        </authorList>
    </citation>
    <scope>IDENTIFICATION</scope>
</reference>
<evidence type="ECO:0000256" key="2">
    <source>
        <dbReference type="SAM" id="MobiDB-lite"/>
    </source>
</evidence>
<dbReference type="InterPro" id="IPR001849">
    <property type="entry name" value="PH_domain"/>
</dbReference>
<protein>
    <submittedName>
        <fullName evidence="4">Niban-like protein 1</fullName>
    </submittedName>
</protein>
<dbReference type="InterPro" id="IPR059060">
    <property type="entry name" value="Niban_1/2/3_dom"/>
</dbReference>
<dbReference type="PROSITE" id="PS50003">
    <property type="entry name" value="PH_DOMAIN"/>
    <property type="match status" value="1"/>
</dbReference>
<organism evidence="4 5">
    <name type="scientific">Sinocyclocheilus rhinocerous</name>
    <dbReference type="NCBI Taxonomy" id="307959"/>
    <lineage>
        <taxon>Eukaryota</taxon>
        <taxon>Metazoa</taxon>
        <taxon>Chordata</taxon>
        <taxon>Craniata</taxon>
        <taxon>Vertebrata</taxon>
        <taxon>Euteleostomi</taxon>
        <taxon>Actinopterygii</taxon>
        <taxon>Neopterygii</taxon>
        <taxon>Teleostei</taxon>
        <taxon>Ostariophysi</taxon>
        <taxon>Cypriniformes</taxon>
        <taxon>Cyprinidae</taxon>
        <taxon>Cyprininae</taxon>
        <taxon>Sinocyclocheilus</taxon>
    </lineage>
</organism>
<sequence length="778" mass="88011">MGDVISTNLDEGKREMITARTNAVMAEFGKFYEQQYAVALFNSVRYEIEGGGNTQTQLLHRKDPLKNKSIFSGGLFQYLEESKKWRSRFLYVGDFYNISLYESKAAHDRGLHSKGVINCAGYRALTSMEEYLGLLNNSLSDTKAKAASAPFLKCPMQFPLILWHPYARHHYFCVMTEKEQKKWHAVFQDCVRHSNNGLSEECKVATPAFTDALRLYRQAKGHYGTWDLMCGNQAQILANLVMETLHPELKNLIVPRLKGKLQQRQRDWMLISDAVYRQVLSQTKTQHEALAQVCEVERPRLDSALRTDMDQIITSKEHVSGKIRALVLPRVEQLVRSKVQPYIHSILEALMEPTSRGFSEVRDILFRELVEVSKNTTNDRSSEKLGEHMDKISMLAFHPVKMQSCYEKMEALNLEGLQQRCDVSSPSVFIQRAQILMRQDLPKFKELIFEDFSRFILVENIFEEVVLQSVSKDIMMAVKEAAVQRRHNLYRDSMVLTNSDPNLHLLGEDTIDWAGQFGGVKGDRQGGEVANRKRKQIVSMIHLDGMPLPYESCQEVPGVDGIPEESEGQTEQDLETEKPVNPIQHVPIEKEPGSPDSLNEIRDLINPVLEVVEKDGSQLTNGMLLLEEGDEVKHITTVTEIVPRESPKKVDEELDTAQIEQSLEEEQCVSAIESAIQQIEIAIQEDPNENLSDGAIDSDGEFTQTSTNSSPLHHDDSGFQSPANENVEEVEPQPITDEVVDTEQVMLTLVEGVKSSIDLDAKAPCDASEKKSEVQIES</sequence>
<dbReference type="SUPFAM" id="SSF50729">
    <property type="entry name" value="PH domain-like"/>
    <property type="match status" value="1"/>
</dbReference>
<comment type="similarity">
    <text evidence="1">Belongs to the Niban family.</text>
</comment>
<dbReference type="Ensembl" id="ENSSRHT00000043263.1">
    <property type="protein sequence ID" value="ENSSRHP00000042066.1"/>
    <property type="gene ID" value="ENSSRHG00000020519.1"/>
</dbReference>
<feature type="domain" description="PH" evidence="3">
    <location>
        <begin position="68"/>
        <end position="192"/>
    </location>
</feature>
<dbReference type="Proteomes" id="UP000472270">
    <property type="component" value="Unassembled WGS sequence"/>
</dbReference>
<feature type="region of interest" description="Disordered" evidence="2">
    <location>
        <begin position="758"/>
        <end position="778"/>
    </location>
</feature>
<dbReference type="InterPro" id="IPR026088">
    <property type="entry name" value="Niban-like"/>
</dbReference>
<feature type="compositionally biased region" description="Polar residues" evidence="2">
    <location>
        <begin position="701"/>
        <end position="711"/>
    </location>
</feature>
<dbReference type="PANTHER" id="PTHR14392">
    <property type="entry name" value="NIBAN FAMILY MEMBER"/>
    <property type="match status" value="1"/>
</dbReference>
<evidence type="ECO:0000313" key="5">
    <source>
        <dbReference type="Proteomes" id="UP000472270"/>
    </source>
</evidence>
<gene>
    <name evidence="4" type="primary">LOC107739700</name>
</gene>
<evidence type="ECO:0000313" key="4">
    <source>
        <dbReference type="Ensembl" id="ENSSRHP00000042066.1"/>
    </source>
</evidence>
<name>A0A673ILH7_9TELE</name>
<reference evidence="4" key="1">
    <citation type="submission" date="2025-08" db="UniProtKB">
        <authorList>
            <consortium name="Ensembl"/>
        </authorList>
    </citation>
    <scope>IDENTIFICATION</scope>
</reference>
<dbReference type="Pfam" id="PF26086">
    <property type="entry name" value="Niban2"/>
    <property type="match status" value="1"/>
</dbReference>
<accession>A0A673ILH7</accession>
<evidence type="ECO:0000256" key="1">
    <source>
        <dbReference type="ARBA" id="ARBA00010251"/>
    </source>
</evidence>
<dbReference type="CDD" id="cd23949">
    <property type="entry name" value="Niban-like"/>
    <property type="match status" value="1"/>
</dbReference>
<dbReference type="PANTHER" id="PTHR14392:SF2">
    <property type="entry name" value="PROTEIN NIBAN 2"/>
    <property type="match status" value="1"/>
</dbReference>
<keyword evidence="5" id="KW-1185">Reference proteome</keyword>
<proteinExistence type="inferred from homology"/>
<feature type="region of interest" description="Disordered" evidence="2">
    <location>
        <begin position="687"/>
        <end position="739"/>
    </location>
</feature>
<dbReference type="Pfam" id="PF26089">
    <property type="entry name" value="PH_Niban2"/>
    <property type="match status" value="1"/>
</dbReference>